<dbReference type="Gramene" id="RZC64981">
    <property type="protein sequence ID" value="RZC64981"/>
    <property type="gene ID" value="C5167_008673"/>
</dbReference>
<gene>
    <name evidence="1" type="ORF">C5167_008673</name>
</gene>
<reference evidence="1 2" key="1">
    <citation type="journal article" date="2018" name="Science">
        <title>The opium poppy genome and morphinan production.</title>
        <authorList>
            <person name="Guo L."/>
            <person name="Winzer T."/>
            <person name="Yang X."/>
            <person name="Li Y."/>
            <person name="Ning Z."/>
            <person name="He Z."/>
            <person name="Teodor R."/>
            <person name="Lu Y."/>
            <person name="Bowser T.A."/>
            <person name="Graham I.A."/>
            <person name="Ye K."/>
        </authorList>
    </citation>
    <scope>NUCLEOTIDE SEQUENCE [LARGE SCALE GENOMIC DNA]</scope>
    <source>
        <strain evidence="2">cv. HN1</strain>
        <tissue evidence="1">Leaves</tissue>
    </source>
</reference>
<proteinExistence type="predicted"/>
<dbReference type="AlphaFoldDB" id="A0A4Y7JYB9"/>
<accession>A0A4Y7JYB9</accession>
<sequence length="82" mass="9024">MAHLILASPRIIRIGVYALQGSVHNPPYQLRFVLKGRILALDVMKMRGKAQLGNYTPNRVHEDLALPGPSPTCSLSLTVMIC</sequence>
<name>A0A4Y7JYB9_PAPSO</name>
<evidence type="ECO:0000313" key="1">
    <source>
        <dbReference type="EMBL" id="RZC64981.1"/>
    </source>
</evidence>
<keyword evidence="2" id="KW-1185">Reference proteome</keyword>
<evidence type="ECO:0000313" key="2">
    <source>
        <dbReference type="Proteomes" id="UP000316621"/>
    </source>
</evidence>
<organism evidence="1 2">
    <name type="scientific">Papaver somniferum</name>
    <name type="common">Opium poppy</name>
    <dbReference type="NCBI Taxonomy" id="3469"/>
    <lineage>
        <taxon>Eukaryota</taxon>
        <taxon>Viridiplantae</taxon>
        <taxon>Streptophyta</taxon>
        <taxon>Embryophyta</taxon>
        <taxon>Tracheophyta</taxon>
        <taxon>Spermatophyta</taxon>
        <taxon>Magnoliopsida</taxon>
        <taxon>Ranunculales</taxon>
        <taxon>Papaveraceae</taxon>
        <taxon>Papaveroideae</taxon>
        <taxon>Papaver</taxon>
    </lineage>
</organism>
<dbReference type="EMBL" id="CM010720">
    <property type="protein sequence ID" value="RZC64981.1"/>
    <property type="molecule type" value="Genomic_DNA"/>
</dbReference>
<protein>
    <submittedName>
        <fullName evidence="1">Uncharacterized protein</fullName>
    </submittedName>
</protein>
<dbReference type="Proteomes" id="UP000316621">
    <property type="component" value="Chromosome 6"/>
</dbReference>